<evidence type="ECO:0000313" key="1">
    <source>
        <dbReference type="EMBL" id="CAH1788363.1"/>
    </source>
</evidence>
<proteinExistence type="predicted"/>
<dbReference type="Pfam" id="PF04707">
    <property type="entry name" value="PRELI"/>
    <property type="match status" value="1"/>
</dbReference>
<accession>A0A8J1UKG5</accession>
<dbReference type="GO" id="GO:0005758">
    <property type="term" value="C:mitochondrial intermembrane space"/>
    <property type="evidence" value="ECO:0007669"/>
    <property type="project" value="InterPro"/>
</dbReference>
<comment type="caution">
    <text evidence="1">The sequence shown here is derived from an EMBL/GenBank/DDBJ whole genome shotgun (WGS) entry which is preliminary data.</text>
</comment>
<protein>
    <submittedName>
        <fullName evidence="1">Uncharacterized protein</fullName>
    </submittedName>
</protein>
<dbReference type="EMBL" id="CAIIXF020000007">
    <property type="protein sequence ID" value="CAH1788363.1"/>
    <property type="molecule type" value="Genomic_DNA"/>
</dbReference>
<evidence type="ECO:0000313" key="2">
    <source>
        <dbReference type="Proteomes" id="UP000749559"/>
    </source>
</evidence>
<dbReference type="InterPro" id="IPR006797">
    <property type="entry name" value="PRELI/MSF1_dom"/>
</dbReference>
<gene>
    <name evidence="1" type="ORF">OFUS_LOCUS13912</name>
</gene>
<dbReference type="InterPro" id="IPR037365">
    <property type="entry name" value="Slowmo/Ups"/>
</dbReference>
<dbReference type="PROSITE" id="PS50904">
    <property type="entry name" value="PRELI_MSF1"/>
    <property type="match status" value="1"/>
</dbReference>
<reference evidence="1" key="1">
    <citation type="submission" date="2022-03" db="EMBL/GenBank/DDBJ databases">
        <authorList>
            <person name="Martin C."/>
        </authorList>
    </citation>
    <scope>NUCLEOTIDE SEQUENCE</scope>
</reference>
<dbReference type="Proteomes" id="UP000749559">
    <property type="component" value="Unassembled WGS sequence"/>
</dbReference>
<name>A0A8J1UKG5_OWEFU</name>
<keyword evidence="2" id="KW-1185">Reference proteome</keyword>
<dbReference type="OrthoDB" id="407630at2759"/>
<dbReference type="AlphaFoldDB" id="A0A8J1UKG5"/>
<dbReference type="PANTHER" id="PTHR11158">
    <property type="entry name" value="MSF1/PX19 RELATED"/>
    <property type="match status" value="1"/>
</dbReference>
<organism evidence="1 2">
    <name type="scientific">Owenia fusiformis</name>
    <name type="common">Polychaete worm</name>
    <dbReference type="NCBI Taxonomy" id="6347"/>
    <lineage>
        <taxon>Eukaryota</taxon>
        <taxon>Metazoa</taxon>
        <taxon>Spiralia</taxon>
        <taxon>Lophotrochozoa</taxon>
        <taxon>Annelida</taxon>
        <taxon>Polychaeta</taxon>
        <taxon>Sedentaria</taxon>
        <taxon>Canalipalpata</taxon>
        <taxon>Sabellida</taxon>
        <taxon>Oweniida</taxon>
        <taxon>Oweniidae</taxon>
        <taxon>Owenia</taxon>
    </lineage>
</organism>
<sequence>MVLFVDVHHVFKHPIELVAQTHFNKYPTKREPFVERIDTLEQFKEGDLEYRKRVAICTNVVPSFMRKLAILNEPQILLQEEAWQHLKSRKLRLKSCNLTWAKYASMSEQATFREHHSNPDWTIMEQVGSIKINGLGFLGTLIEQFAQSFLNSGVQRGLDIMDEILVEKAEQLQSKTDSVEVAHEDQPHVCHDTPNILKYIFKNYNVKRAKKCNVTVDRQLFDINSQEPLSKTLLNLQKFSEFLTQCLVIE</sequence>